<evidence type="ECO:0000256" key="3">
    <source>
        <dbReference type="RuleBase" id="RU000363"/>
    </source>
</evidence>
<dbReference type="GO" id="GO:0016491">
    <property type="term" value="F:oxidoreductase activity"/>
    <property type="evidence" value="ECO:0007669"/>
    <property type="project" value="UniProtKB-KW"/>
</dbReference>
<dbReference type="PRINTS" id="PR00081">
    <property type="entry name" value="GDHRDH"/>
</dbReference>
<reference evidence="4 5" key="1">
    <citation type="submission" date="2014-09" db="EMBL/GenBank/DDBJ databases">
        <title>Sporocytophaga myxococcoides PG-01 genome sequencing.</title>
        <authorList>
            <person name="Liu L."/>
            <person name="Gao P.J."/>
            <person name="Chen G.J."/>
            <person name="Wang L.S."/>
        </authorList>
    </citation>
    <scope>NUCLEOTIDE SEQUENCE [LARGE SCALE GENOMIC DNA]</scope>
    <source>
        <strain evidence="4 5">PG-01</strain>
    </source>
</reference>
<dbReference type="AlphaFoldDB" id="A0A098L9F9"/>
<dbReference type="InterPro" id="IPR002347">
    <property type="entry name" value="SDR_fam"/>
</dbReference>
<dbReference type="InterPro" id="IPR036291">
    <property type="entry name" value="NAD(P)-bd_dom_sf"/>
</dbReference>
<protein>
    <submittedName>
        <fullName evidence="4">Short-chain dehydrogenase</fullName>
    </submittedName>
</protein>
<proteinExistence type="inferred from homology"/>
<evidence type="ECO:0000313" key="5">
    <source>
        <dbReference type="Proteomes" id="UP000030185"/>
    </source>
</evidence>
<name>A0A098L9F9_9BACT</name>
<sequence>MRYTLITGASRGIGLALAEYCASKNFNLVLVSRSENKLWEIAERLKATKRIDVKVYSADLTESDVPEKLYNWCLKEGIKVNALINNAGAGLYGKFSSLSLDNQLNLIKLNQSASVSLIYNFIPMLKAEGGYIMNVASTACYQPIPFMSVYAATQSFLHSFTLALREELKPFNISVSCLCPGPTATDFFEEAGLKNLPVDSSEVKMSPEEVAEIAVEGMLAHDSEIIPGTSNMFGAYFSKIFPNKFIVRTLNRLFAPKN</sequence>
<dbReference type="GO" id="GO:0016020">
    <property type="term" value="C:membrane"/>
    <property type="evidence" value="ECO:0007669"/>
    <property type="project" value="TreeGrafter"/>
</dbReference>
<dbReference type="SUPFAM" id="SSF51735">
    <property type="entry name" value="NAD(P)-binding Rossmann-fold domains"/>
    <property type="match status" value="1"/>
</dbReference>
<dbReference type="STRING" id="153721.MYP_788"/>
<keyword evidence="2" id="KW-0560">Oxidoreductase</keyword>
<dbReference type="RefSeq" id="WP_045458604.1">
    <property type="nucleotide sequence ID" value="NZ_BBLT01000001.1"/>
</dbReference>
<comment type="similarity">
    <text evidence="1 3">Belongs to the short-chain dehydrogenases/reductases (SDR) family.</text>
</comment>
<evidence type="ECO:0000256" key="2">
    <source>
        <dbReference type="ARBA" id="ARBA00023002"/>
    </source>
</evidence>
<accession>A0A098L9F9</accession>
<evidence type="ECO:0000256" key="1">
    <source>
        <dbReference type="ARBA" id="ARBA00006484"/>
    </source>
</evidence>
<dbReference type="OrthoDB" id="9808814at2"/>
<dbReference type="Proteomes" id="UP000030185">
    <property type="component" value="Unassembled WGS sequence"/>
</dbReference>
<dbReference type="PIRSF" id="PIRSF000126">
    <property type="entry name" value="11-beta-HSD1"/>
    <property type="match status" value="1"/>
</dbReference>
<dbReference type="PRINTS" id="PR00080">
    <property type="entry name" value="SDRFAMILY"/>
</dbReference>
<keyword evidence="5" id="KW-1185">Reference proteome</keyword>
<organism evidence="4 5">
    <name type="scientific">Sporocytophaga myxococcoides</name>
    <dbReference type="NCBI Taxonomy" id="153721"/>
    <lineage>
        <taxon>Bacteria</taxon>
        <taxon>Pseudomonadati</taxon>
        <taxon>Bacteroidota</taxon>
        <taxon>Cytophagia</taxon>
        <taxon>Cytophagales</taxon>
        <taxon>Cytophagaceae</taxon>
        <taxon>Sporocytophaga</taxon>
    </lineage>
</organism>
<evidence type="ECO:0000313" key="4">
    <source>
        <dbReference type="EMBL" id="GAL83561.1"/>
    </source>
</evidence>
<dbReference type="Pfam" id="PF00106">
    <property type="entry name" value="adh_short"/>
    <property type="match status" value="1"/>
</dbReference>
<comment type="caution">
    <text evidence="4">The sequence shown here is derived from an EMBL/GenBank/DDBJ whole genome shotgun (WGS) entry which is preliminary data.</text>
</comment>
<dbReference type="PANTHER" id="PTHR44196:SF2">
    <property type="entry name" value="SHORT-CHAIN DEHYDROGENASE-RELATED"/>
    <property type="match status" value="1"/>
</dbReference>
<dbReference type="CDD" id="cd05233">
    <property type="entry name" value="SDR_c"/>
    <property type="match status" value="1"/>
</dbReference>
<dbReference type="EMBL" id="BBLT01000001">
    <property type="protein sequence ID" value="GAL83561.1"/>
    <property type="molecule type" value="Genomic_DNA"/>
</dbReference>
<dbReference type="eggNOG" id="COG0300">
    <property type="taxonomic scope" value="Bacteria"/>
</dbReference>
<dbReference type="PANTHER" id="PTHR44196">
    <property type="entry name" value="DEHYDROGENASE/REDUCTASE SDR FAMILY MEMBER 7B"/>
    <property type="match status" value="1"/>
</dbReference>
<dbReference type="Gene3D" id="3.40.50.720">
    <property type="entry name" value="NAD(P)-binding Rossmann-like Domain"/>
    <property type="match status" value="1"/>
</dbReference>
<gene>
    <name evidence="4" type="ORF">MYP_788</name>
</gene>